<dbReference type="Proteomes" id="UP000824890">
    <property type="component" value="Unassembled WGS sequence"/>
</dbReference>
<dbReference type="EMBL" id="JAGKQM010001864">
    <property type="protein sequence ID" value="KAH0851053.1"/>
    <property type="molecule type" value="Genomic_DNA"/>
</dbReference>
<proteinExistence type="predicted"/>
<comment type="caution">
    <text evidence="1">The sequence shown here is derived from an EMBL/GenBank/DDBJ whole genome shotgun (WGS) entry which is preliminary data.</text>
</comment>
<reference evidence="1 2" key="1">
    <citation type="submission" date="2021-05" db="EMBL/GenBank/DDBJ databases">
        <title>Genome Assembly of Synthetic Allotetraploid Brassica napus Reveals Homoeologous Exchanges between Subgenomes.</title>
        <authorList>
            <person name="Davis J.T."/>
        </authorList>
    </citation>
    <scope>NUCLEOTIDE SEQUENCE [LARGE SCALE GENOMIC DNA]</scope>
    <source>
        <strain evidence="2">cv. Da-Ae</strain>
        <tissue evidence="1">Seedling</tissue>
    </source>
</reference>
<accession>A0ABQ7X7I9</accession>
<evidence type="ECO:0000313" key="1">
    <source>
        <dbReference type="EMBL" id="KAH0851053.1"/>
    </source>
</evidence>
<name>A0ABQ7X7I9_BRANA</name>
<keyword evidence="2" id="KW-1185">Reference proteome</keyword>
<feature type="non-terminal residue" evidence="1">
    <location>
        <position position="1"/>
    </location>
</feature>
<gene>
    <name evidence="1" type="ORF">HID58_095020</name>
</gene>
<organism evidence="1 2">
    <name type="scientific">Brassica napus</name>
    <name type="common">Rape</name>
    <dbReference type="NCBI Taxonomy" id="3708"/>
    <lineage>
        <taxon>Eukaryota</taxon>
        <taxon>Viridiplantae</taxon>
        <taxon>Streptophyta</taxon>
        <taxon>Embryophyta</taxon>
        <taxon>Tracheophyta</taxon>
        <taxon>Spermatophyta</taxon>
        <taxon>Magnoliopsida</taxon>
        <taxon>eudicotyledons</taxon>
        <taxon>Gunneridae</taxon>
        <taxon>Pentapetalae</taxon>
        <taxon>rosids</taxon>
        <taxon>malvids</taxon>
        <taxon>Brassicales</taxon>
        <taxon>Brassicaceae</taxon>
        <taxon>Brassiceae</taxon>
        <taxon>Brassica</taxon>
    </lineage>
</organism>
<protein>
    <submittedName>
        <fullName evidence="1">Uncharacterized protein</fullName>
    </submittedName>
</protein>
<evidence type="ECO:0000313" key="2">
    <source>
        <dbReference type="Proteomes" id="UP000824890"/>
    </source>
</evidence>
<sequence>IKFRASLILSGLPLQHMWFNTVFVTLRSQLGFSEADRRSCFHIEGSSVQPDVGGILEGNMFHAFVVHCNCAVDIFCDGTSGVVYVARDDQLGFVKLMFLSFSYQSDGHSYFHIENSSVQPDVRVFSRVTCSPTRLSYTANCAVDIFCDGTFGIFLLCS</sequence>